<accession>A0ABS6ZKL5</accession>
<comment type="similarity">
    <text evidence="2">Belongs to the HAD-like hydrolase superfamily.</text>
</comment>
<keyword evidence="6" id="KW-0378">Hydrolase</keyword>
<protein>
    <recommendedName>
        <fullName evidence="5">Haloacid dehalogenase-like hydrolase domain-containing protein 2</fullName>
    </recommendedName>
</protein>
<keyword evidence="4" id="KW-0460">Magnesium</keyword>
<evidence type="ECO:0000256" key="4">
    <source>
        <dbReference type="ARBA" id="ARBA00022842"/>
    </source>
</evidence>
<sequence>MLKAVLLDISGVLSEDGEALPGAVEAVARLQSSGLALRFLTNTSRKTSAAVRDELQRLGFAPAPEQVFTAPGAIRRYLERSGLRPYLLIHERLEPEFAGLPCEKPNAVVLGDAEQRLDYAHLDEAFQLLLEGAPLLAVGTNRYFRQSGTLHLDAGPFVRALEYAAGIEAKVLGKPASDFFHAVLDDIGVAPGEALMVGDDVECDVIAAMELGLQACLIRSGKYCGGMRRGRRRHAARRAWPSWSIRCWRRARRGCHLSNSTCSRYDSNVSQRGSYRSVIFMAMKT</sequence>
<dbReference type="Proteomes" id="UP000769617">
    <property type="component" value="Unassembled WGS sequence"/>
</dbReference>
<evidence type="ECO:0000313" key="6">
    <source>
        <dbReference type="EMBL" id="MBW6390612.1"/>
    </source>
</evidence>
<dbReference type="Pfam" id="PF13242">
    <property type="entry name" value="Hydrolase_like"/>
    <property type="match status" value="1"/>
</dbReference>
<dbReference type="PANTHER" id="PTHR19288:SF46">
    <property type="entry name" value="HALOACID DEHALOGENASE-LIKE HYDROLASE DOMAIN-CONTAINING PROTEIN 2"/>
    <property type="match status" value="1"/>
</dbReference>
<evidence type="ECO:0000256" key="5">
    <source>
        <dbReference type="ARBA" id="ARBA00039666"/>
    </source>
</evidence>
<keyword evidence="3" id="KW-0479">Metal-binding</keyword>
<dbReference type="GO" id="GO:0016787">
    <property type="term" value="F:hydrolase activity"/>
    <property type="evidence" value="ECO:0007669"/>
    <property type="project" value="UniProtKB-KW"/>
</dbReference>
<dbReference type="InterPro" id="IPR006355">
    <property type="entry name" value="LHPP/HDHD2"/>
</dbReference>
<dbReference type="NCBIfam" id="TIGR01458">
    <property type="entry name" value="HAD-SF-IIA-hyp3"/>
    <property type="match status" value="1"/>
</dbReference>
<dbReference type="InterPro" id="IPR036412">
    <property type="entry name" value="HAD-like_sf"/>
</dbReference>
<comment type="caution">
    <text evidence="6">The sequence shown here is derived from an EMBL/GenBank/DDBJ whole genome shotgun (WGS) entry which is preliminary data.</text>
</comment>
<comment type="cofactor">
    <cofactor evidence="1">
        <name>Mg(2+)</name>
        <dbReference type="ChEBI" id="CHEBI:18420"/>
    </cofactor>
</comment>
<dbReference type="Pfam" id="PF13344">
    <property type="entry name" value="Hydrolase_6"/>
    <property type="match status" value="1"/>
</dbReference>
<name>A0ABS6ZKL5_9GAMM</name>
<organism evidence="6 7">
    <name type="scientific">Billgrantia antri</name>
    <dbReference type="NCBI Taxonomy" id="2846777"/>
    <lineage>
        <taxon>Bacteria</taxon>
        <taxon>Pseudomonadati</taxon>
        <taxon>Pseudomonadota</taxon>
        <taxon>Gammaproteobacteria</taxon>
        <taxon>Oceanospirillales</taxon>
        <taxon>Halomonadaceae</taxon>
        <taxon>Billgrantia</taxon>
    </lineage>
</organism>
<dbReference type="NCBIfam" id="TIGR01460">
    <property type="entry name" value="HAD-SF-IIA"/>
    <property type="match status" value="1"/>
</dbReference>
<evidence type="ECO:0000256" key="2">
    <source>
        <dbReference type="ARBA" id="ARBA00007958"/>
    </source>
</evidence>
<dbReference type="InterPro" id="IPR023214">
    <property type="entry name" value="HAD_sf"/>
</dbReference>
<evidence type="ECO:0000256" key="3">
    <source>
        <dbReference type="ARBA" id="ARBA00022723"/>
    </source>
</evidence>
<gene>
    <name evidence="6" type="ORF">KPL81_05490</name>
</gene>
<proteinExistence type="inferred from homology"/>
<dbReference type="RefSeq" id="WP_219790989.1">
    <property type="nucleotide sequence ID" value="NZ_JAHYCA010000002.1"/>
</dbReference>
<dbReference type="PANTHER" id="PTHR19288">
    <property type="entry name" value="4-NITROPHENYLPHOSPHATASE-RELATED"/>
    <property type="match status" value="1"/>
</dbReference>
<evidence type="ECO:0000313" key="7">
    <source>
        <dbReference type="Proteomes" id="UP000769617"/>
    </source>
</evidence>
<keyword evidence="7" id="KW-1185">Reference proteome</keyword>
<reference evidence="6 7" key="1">
    <citation type="submission" date="2021-07" db="EMBL/GenBank/DDBJ databases">
        <authorList>
            <person name="So Y."/>
        </authorList>
    </citation>
    <scope>NUCLEOTIDE SEQUENCE [LARGE SCALE GENOMIC DNA]</scope>
    <source>
        <strain evidence="6 7">Y3S6</strain>
    </source>
</reference>
<dbReference type="Gene3D" id="3.40.50.1000">
    <property type="entry name" value="HAD superfamily/HAD-like"/>
    <property type="match status" value="2"/>
</dbReference>
<dbReference type="InterPro" id="IPR006357">
    <property type="entry name" value="HAD-SF_hydro_IIA"/>
</dbReference>
<evidence type="ECO:0000256" key="1">
    <source>
        <dbReference type="ARBA" id="ARBA00001946"/>
    </source>
</evidence>
<dbReference type="SUPFAM" id="SSF56784">
    <property type="entry name" value="HAD-like"/>
    <property type="match status" value="1"/>
</dbReference>
<dbReference type="EMBL" id="JAHYCA010000002">
    <property type="protein sequence ID" value="MBW6390612.1"/>
    <property type="molecule type" value="Genomic_DNA"/>
</dbReference>